<evidence type="ECO:0000313" key="4">
    <source>
        <dbReference type="Proteomes" id="UP001247754"/>
    </source>
</evidence>
<feature type="domain" description="GST C-terminal" evidence="2">
    <location>
        <begin position="95"/>
        <end position="210"/>
    </location>
</feature>
<dbReference type="SUPFAM" id="SSF47616">
    <property type="entry name" value="GST C-terminal domain-like"/>
    <property type="match status" value="1"/>
</dbReference>
<reference evidence="3 4" key="1">
    <citation type="submission" date="2023-09" db="EMBL/GenBank/DDBJ databases">
        <title>Xinfangfangia sedmenti sp. nov., isolated the sedment.</title>
        <authorList>
            <person name="Xu L."/>
        </authorList>
    </citation>
    <scope>NUCLEOTIDE SEQUENCE [LARGE SCALE GENOMIC DNA]</scope>
    <source>
        <strain evidence="3 4">LG-4</strain>
    </source>
</reference>
<sequence length="210" mass="23391">MLTVYGVYRSRATRPIWLLGEIGMEWRHVPVIQTRRLASAGAGEAPLHTTSPDFAALNPMCEIPCIEDDGMVLTESLAITWYIARRYGGTFGPQTQKEEAQMAQWMLLAGTTIEPPALTILGASDDAARDKGTAQLAKPFAWLDRHLADHRWLVADRFTVADVMLAECVRYAQGHPPALAPYPHLADWLARCQARPAWQAMWARRNAEPA</sequence>
<dbReference type="Pfam" id="PF13409">
    <property type="entry name" value="GST_N_2"/>
    <property type="match status" value="1"/>
</dbReference>
<proteinExistence type="predicted"/>
<dbReference type="RefSeq" id="WP_310457568.1">
    <property type="nucleotide sequence ID" value="NZ_JAVKPH010000012.1"/>
</dbReference>
<dbReference type="InterPro" id="IPR010987">
    <property type="entry name" value="Glutathione-S-Trfase_C-like"/>
</dbReference>
<dbReference type="PROSITE" id="PS50404">
    <property type="entry name" value="GST_NTER"/>
    <property type="match status" value="1"/>
</dbReference>
<protein>
    <submittedName>
        <fullName evidence="3">Glutathione S-transferase family protein</fullName>
    </submittedName>
</protein>
<organism evidence="3 4">
    <name type="scientific">Ruixingdingia sedimenti</name>
    <dbReference type="NCBI Taxonomy" id="3073604"/>
    <lineage>
        <taxon>Bacteria</taxon>
        <taxon>Pseudomonadati</taxon>
        <taxon>Pseudomonadota</taxon>
        <taxon>Alphaproteobacteria</taxon>
        <taxon>Rhodobacterales</taxon>
        <taxon>Paracoccaceae</taxon>
        <taxon>Ruixingdingia</taxon>
    </lineage>
</organism>
<dbReference type="SFLD" id="SFLDG01150">
    <property type="entry name" value="Main.1:_Beta-like"/>
    <property type="match status" value="1"/>
</dbReference>
<dbReference type="Gene3D" id="3.40.30.10">
    <property type="entry name" value="Glutaredoxin"/>
    <property type="match status" value="1"/>
</dbReference>
<keyword evidence="4" id="KW-1185">Reference proteome</keyword>
<dbReference type="CDD" id="cd03046">
    <property type="entry name" value="GST_N_GTT1_like"/>
    <property type="match status" value="1"/>
</dbReference>
<dbReference type="SUPFAM" id="SSF52833">
    <property type="entry name" value="Thioredoxin-like"/>
    <property type="match status" value="1"/>
</dbReference>
<dbReference type="InterPro" id="IPR004046">
    <property type="entry name" value="GST_C"/>
</dbReference>
<dbReference type="SFLD" id="SFLDG00358">
    <property type="entry name" value="Main_(cytGST)"/>
    <property type="match status" value="1"/>
</dbReference>
<dbReference type="CDD" id="cd03207">
    <property type="entry name" value="GST_C_8"/>
    <property type="match status" value="1"/>
</dbReference>
<dbReference type="Pfam" id="PF00043">
    <property type="entry name" value="GST_C"/>
    <property type="match status" value="1"/>
</dbReference>
<feature type="domain" description="GST N-terminal" evidence="1">
    <location>
        <begin position="1"/>
        <end position="91"/>
    </location>
</feature>
<dbReference type="SFLD" id="SFLDS00019">
    <property type="entry name" value="Glutathione_Transferase_(cytos"/>
    <property type="match status" value="1"/>
</dbReference>
<comment type="caution">
    <text evidence="3">The sequence shown here is derived from an EMBL/GenBank/DDBJ whole genome shotgun (WGS) entry which is preliminary data.</text>
</comment>
<accession>A0ABU1F8X9</accession>
<evidence type="ECO:0000259" key="2">
    <source>
        <dbReference type="PROSITE" id="PS50405"/>
    </source>
</evidence>
<dbReference type="Gene3D" id="1.20.1050.10">
    <property type="match status" value="1"/>
</dbReference>
<dbReference type="InterPro" id="IPR004045">
    <property type="entry name" value="Glutathione_S-Trfase_N"/>
</dbReference>
<evidence type="ECO:0000313" key="3">
    <source>
        <dbReference type="EMBL" id="MDR5653330.1"/>
    </source>
</evidence>
<dbReference type="PANTHER" id="PTHR44051">
    <property type="entry name" value="GLUTATHIONE S-TRANSFERASE-RELATED"/>
    <property type="match status" value="1"/>
</dbReference>
<dbReference type="InterPro" id="IPR036249">
    <property type="entry name" value="Thioredoxin-like_sf"/>
</dbReference>
<name>A0ABU1F8X9_9RHOB</name>
<dbReference type="Proteomes" id="UP001247754">
    <property type="component" value="Unassembled WGS sequence"/>
</dbReference>
<gene>
    <name evidence="3" type="ORF">RGD00_11990</name>
</gene>
<dbReference type="PANTHER" id="PTHR44051:SF8">
    <property type="entry name" value="GLUTATHIONE S-TRANSFERASE GSTA"/>
    <property type="match status" value="1"/>
</dbReference>
<evidence type="ECO:0000259" key="1">
    <source>
        <dbReference type="PROSITE" id="PS50404"/>
    </source>
</evidence>
<dbReference type="PROSITE" id="PS50405">
    <property type="entry name" value="GST_CTER"/>
    <property type="match status" value="1"/>
</dbReference>
<dbReference type="InterPro" id="IPR036282">
    <property type="entry name" value="Glutathione-S-Trfase_C_sf"/>
</dbReference>
<dbReference type="EMBL" id="JAVKPH010000012">
    <property type="protein sequence ID" value="MDR5653330.1"/>
    <property type="molecule type" value="Genomic_DNA"/>
</dbReference>
<dbReference type="InterPro" id="IPR040079">
    <property type="entry name" value="Glutathione_S-Trfase"/>
</dbReference>